<keyword evidence="4" id="KW-1185">Reference proteome</keyword>
<dbReference type="EnsemblMetazoa" id="G32578.2">
    <property type="protein sequence ID" value="G32578.2:cds"/>
    <property type="gene ID" value="G32578"/>
</dbReference>
<dbReference type="Proteomes" id="UP000005408">
    <property type="component" value="Unassembled WGS sequence"/>
</dbReference>
<keyword evidence="1" id="KW-0732">Signal</keyword>
<dbReference type="AlphaFoldDB" id="K1PE93"/>
<feature type="chain" id="PRO_5042455666" evidence="1">
    <location>
        <begin position="24"/>
        <end position="89"/>
    </location>
</feature>
<dbReference type="HOGENOM" id="CLU_2456962_0_0_1"/>
<proteinExistence type="predicted"/>
<dbReference type="EnsemblMetazoa" id="G32578.3">
    <property type="protein sequence ID" value="G32578.3:cds"/>
    <property type="gene ID" value="G32578"/>
</dbReference>
<evidence type="ECO:0000313" key="3">
    <source>
        <dbReference type="EnsemblMetazoa" id="G32578.1:cds"/>
    </source>
</evidence>
<evidence type="ECO:0000256" key="1">
    <source>
        <dbReference type="SAM" id="SignalP"/>
    </source>
</evidence>
<sequence length="89" mass="10405">MNNFSLVFCLAACFFLMTDFVMATVAYDSDSGDIDIDEYMDELLRARTPEKRGWCRPGFTMNPVLNRCVPTMRSLIKGRNYNRFRRFGK</sequence>
<accession>K1PE93</accession>
<dbReference type="EMBL" id="JH816820">
    <property type="protein sequence ID" value="EKC22222.1"/>
    <property type="molecule type" value="Genomic_DNA"/>
</dbReference>
<gene>
    <name evidence="2" type="ORF">CGI_10002631</name>
</gene>
<evidence type="ECO:0000313" key="2">
    <source>
        <dbReference type="EMBL" id="EKC22222.1"/>
    </source>
</evidence>
<dbReference type="EnsemblMetazoa" id="G32578.4">
    <property type="protein sequence ID" value="G32578.4:cds"/>
    <property type="gene ID" value="G32578"/>
</dbReference>
<dbReference type="EnsemblMetazoa" id="G32578.1">
    <property type="protein sequence ID" value="G32578.1:cds"/>
    <property type="gene ID" value="G32578"/>
</dbReference>
<reference evidence="3" key="2">
    <citation type="submission" date="2022-08" db="UniProtKB">
        <authorList>
            <consortium name="EnsemblMetazoa"/>
        </authorList>
    </citation>
    <scope>IDENTIFICATION</scope>
    <source>
        <strain evidence="3">05x7-T-G4-1.051#20</strain>
    </source>
</reference>
<name>K1PE93_MAGGI</name>
<protein>
    <submittedName>
        <fullName evidence="2 3">Uncharacterized protein</fullName>
    </submittedName>
</protein>
<organism evidence="2">
    <name type="scientific">Magallana gigas</name>
    <name type="common">Pacific oyster</name>
    <name type="synonym">Crassostrea gigas</name>
    <dbReference type="NCBI Taxonomy" id="29159"/>
    <lineage>
        <taxon>Eukaryota</taxon>
        <taxon>Metazoa</taxon>
        <taxon>Spiralia</taxon>
        <taxon>Lophotrochozoa</taxon>
        <taxon>Mollusca</taxon>
        <taxon>Bivalvia</taxon>
        <taxon>Autobranchia</taxon>
        <taxon>Pteriomorphia</taxon>
        <taxon>Ostreida</taxon>
        <taxon>Ostreoidea</taxon>
        <taxon>Ostreidae</taxon>
        <taxon>Magallana</taxon>
    </lineage>
</organism>
<evidence type="ECO:0000313" key="4">
    <source>
        <dbReference type="Proteomes" id="UP000005408"/>
    </source>
</evidence>
<reference evidence="2" key="1">
    <citation type="journal article" date="2012" name="Nature">
        <title>The oyster genome reveals stress adaptation and complexity of shell formation.</title>
        <authorList>
            <person name="Zhang G."/>
            <person name="Fang X."/>
            <person name="Guo X."/>
            <person name="Li L."/>
            <person name="Luo R."/>
            <person name="Xu F."/>
            <person name="Yang P."/>
            <person name="Zhang L."/>
            <person name="Wang X."/>
            <person name="Qi H."/>
            <person name="Xiong Z."/>
            <person name="Que H."/>
            <person name="Xie Y."/>
            <person name="Holland P.W."/>
            <person name="Paps J."/>
            <person name="Zhu Y."/>
            <person name="Wu F."/>
            <person name="Chen Y."/>
            <person name="Wang J."/>
            <person name="Peng C."/>
            <person name="Meng J."/>
            <person name="Yang L."/>
            <person name="Liu J."/>
            <person name="Wen B."/>
            <person name="Zhang N."/>
            <person name="Huang Z."/>
            <person name="Zhu Q."/>
            <person name="Feng Y."/>
            <person name="Mount A."/>
            <person name="Hedgecock D."/>
            <person name="Xu Z."/>
            <person name="Liu Y."/>
            <person name="Domazet-Loso T."/>
            <person name="Du Y."/>
            <person name="Sun X."/>
            <person name="Zhang S."/>
            <person name="Liu B."/>
            <person name="Cheng P."/>
            <person name="Jiang X."/>
            <person name="Li J."/>
            <person name="Fan D."/>
            <person name="Wang W."/>
            <person name="Fu W."/>
            <person name="Wang T."/>
            <person name="Wang B."/>
            <person name="Zhang J."/>
            <person name="Peng Z."/>
            <person name="Li Y."/>
            <person name="Li N."/>
            <person name="Wang J."/>
            <person name="Chen M."/>
            <person name="He Y."/>
            <person name="Tan F."/>
            <person name="Song X."/>
            <person name="Zheng Q."/>
            <person name="Huang R."/>
            <person name="Yang H."/>
            <person name="Du X."/>
            <person name="Chen L."/>
            <person name="Yang M."/>
            <person name="Gaffney P.M."/>
            <person name="Wang S."/>
            <person name="Luo L."/>
            <person name="She Z."/>
            <person name="Ming Y."/>
            <person name="Huang W."/>
            <person name="Zhang S."/>
            <person name="Huang B."/>
            <person name="Zhang Y."/>
            <person name="Qu T."/>
            <person name="Ni P."/>
            <person name="Miao G."/>
            <person name="Wang J."/>
            <person name="Wang Q."/>
            <person name="Steinberg C.E."/>
            <person name="Wang H."/>
            <person name="Li N."/>
            <person name="Qian L."/>
            <person name="Zhang G."/>
            <person name="Li Y."/>
            <person name="Yang H."/>
            <person name="Liu X."/>
            <person name="Wang J."/>
            <person name="Yin Y."/>
            <person name="Wang J."/>
        </authorList>
    </citation>
    <scope>NUCLEOTIDE SEQUENCE [LARGE SCALE GENOMIC DNA]</scope>
    <source>
        <strain evidence="2">05x7-T-G4-1.051#20</strain>
    </source>
</reference>
<feature type="signal peptide" evidence="1">
    <location>
        <begin position="1"/>
        <end position="23"/>
    </location>
</feature>